<sequence>MTEYELRELAQIRVSNCNDTDTLMDWAVEFWLREYQANPNIVKEHIDEFLGL</sequence>
<accession>A0A382LL69</accession>
<protein>
    <submittedName>
        <fullName evidence="1">Uncharacterized protein</fullName>
    </submittedName>
</protein>
<dbReference type="EMBL" id="UINC01087774">
    <property type="protein sequence ID" value="SVC37429.1"/>
    <property type="molecule type" value="Genomic_DNA"/>
</dbReference>
<dbReference type="AlphaFoldDB" id="A0A382LL69"/>
<reference evidence="1" key="1">
    <citation type="submission" date="2018-05" db="EMBL/GenBank/DDBJ databases">
        <authorList>
            <person name="Lanie J.A."/>
            <person name="Ng W.-L."/>
            <person name="Kazmierczak K.M."/>
            <person name="Andrzejewski T.M."/>
            <person name="Davidsen T.M."/>
            <person name="Wayne K.J."/>
            <person name="Tettelin H."/>
            <person name="Glass J.I."/>
            <person name="Rusch D."/>
            <person name="Podicherti R."/>
            <person name="Tsui H.-C.T."/>
            <person name="Winkler M.E."/>
        </authorList>
    </citation>
    <scope>NUCLEOTIDE SEQUENCE</scope>
</reference>
<organism evidence="1">
    <name type="scientific">marine metagenome</name>
    <dbReference type="NCBI Taxonomy" id="408172"/>
    <lineage>
        <taxon>unclassified sequences</taxon>
        <taxon>metagenomes</taxon>
        <taxon>ecological metagenomes</taxon>
    </lineage>
</organism>
<gene>
    <name evidence="1" type="ORF">METZ01_LOCUS290283</name>
</gene>
<proteinExistence type="predicted"/>
<evidence type="ECO:0000313" key="1">
    <source>
        <dbReference type="EMBL" id="SVC37429.1"/>
    </source>
</evidence>
<name>A0A382LL69_9ZZZZ</name>